<dbReference type="EMBL" id="PTIZ01000006">
    <property type="protein sequence ID" value="PPK75341.1"/>
    <property type="molecule type" value="Genomic_DNA"/>
</dbReference>
<evidence type="ECO:0000256" key="6">
    <source>
        <dbReference type="ARBA" id="ARBA00023136"/>
    </source>
</evidence>
<dbReference type="GO" id="GO:0015288">
    <property type="term" value="F:porin activity"/>
    <property type="evidence" value="ECO:0007669"/>
    <property type="project" value="TreeGrafter"/>
</dbReference>
<dbReference type="PANTHER" id="PTHR30026">
    <property type="entry name" value="OUTER MEMBRANE PROTEIN TOLC"/>
    <property type="match status" value="1"/>
</dbReference>
<dbReference type="RefSeq" id="WP_104429196.1">
    <property type="nucleotide sequence ID" value="NZ_PTIZ01000006.1"/>
</dbReference>
<accession>A0A2S6HD69</accession>
<keyword evidence="3" id="KW-0813">Transport</keyword>
<sequence length="444" mass="48721">MKRYRQAAVGLVIVLLGTPLQANDLLSVYQDAAREDPQLERSRESLAAIQETQSQAGAALFLPEATASATINQDFQSVQFSGANATGASGRSQFKSGGYTLNLTQPLLHYDRIITWQQADIRIAQAEAEYAAAEIALILRAAERYFDLLAANENLQFAQAQQETLARGLKETRQRQAVGFLALTDVQEAQAGYDRALADTVEAEHQLRDAKESLQEVTGTYYDRLAALRDEIPLVKPDPAIEEDWVNQALVQNFGLLVSEQAAQIAKAEIEIQKAGHLPTLDAVGSHVFSTSGGRFGTADIEDSIVGLSLNVPLYQGGRVNSRTREADHRYRAALATLKQEQRTVHRAASKAFLGVVAGISRVNALQQTLRSSETGVKATEAGFRAGRRTALDVIVAERERLRAQKDYARARYDYLLNTLRLKQAVGTLSPTDLAQVNQWLESK</sequence>
<comment type="similarity">
    <text evidence="2">Belongs to the outer membrane factor (OMF) (TC 1.B.17) family.</text>
</comment>
<evidence type="ECO:0000256" key="7">
    <source>
        <dbReference type="ARBA" id="ARBA00023237"/>
    </source>
</evidence>
<dbReference type="NCBIfam" id="TIGR01844">
    <property type="entry name" value="type_I_sec_TolC"/>
    <property type="match status" value="1"/>
</dbReference>
<evidence type="ECO:0000313" key="9">
    <source>
        <dbReference type="EMBL" id="PPK75341.1"/>
    </source>
</evidence>
<reference evidence="9 10" key="1">
    <citation type="submission" date="2018-02" db="EMBL/GenBank/DDBJ databases">
        <title>Subsurface microbial communities from deep shales in Ohio and West Virginia, USA.</title>
        <authorList>
            <person name="Wrighton K."/>
        </authorList>
    </citation>
    <scope>NUCLEOTIDE SEQUENCE [LARGE SCALE GENOMIC DNA]</scope>
    <source>
        <strain evidence="9 10">OWC-DMM</strain>
    </source>
</reference>
<comment type="subcellular location">
    <subcellularLocation>
        <location evidence="1">Cell outer membrane</location>
    </subcellularLocation>
</comment>
<dbReference type="Pfam" id="PF02321">
    <property type="entry name" value="OEP"/>
    <property type="match status" value="2"/>
</dbReference>
<dbReference type="InterPro" id="IPR051906">
    <property type="entry name" value="TolC-like"/>
</dbReference>
<dbReference type="Gene3D" id="1.20.1600.10">
    <property type="entry name" value="Outer membrane efflux proteins (OEP)"/>
    <property type="match status" value="1"/>
</dbReference>
<proteinExistence type="inferred from homology"/>
<feature type="chain" id="PRO_5015441130" evidence="8">
    <location>
        <begin position="23"/>
        <end position="444"/>
    </location>
</feature>
<organism evidence="9 10">
    <name type="scientific">Methylobacter tundripaludum</name>
    <dbReference type="NCBI Taxonomy" id="173365"/>
    <lineage>
        <taxon>Bacteria</taxon>
        <taxon>Pseudomonadati</taxon>
        <taxon>Pseudomonadota</taxon>
        <taxon>Gammaproteobacteria</taxon>
        <taxon>Methylococcales</taxon>
        <taxon>Methylococcaceae</taxon>
        <taxon>Methylobacter</taxon>
    </lineage>
</organism>
<keyword evidence="6" id="KW-0472">Membrane</keyword>
<keyword evidence="4" id="KW-1134">Transmembrane beta strand</keyword>
<evidence type="ECO:0000256" key="3">
    <source>
        <dbReference type="ARBA" id="ARBA00022448"/>
    </source>
</evidence>
<evidence type="ECO:0000256" key="5">
    <source>
        <dbReference type="ARBA" id="ARBA00022692"/>
    </source>
</evidence>
<dbReference type="SUPFAM" id="SSF56954">
    <property type="entry name" value="Outer membrane efflux proteins (OEP)"/>
    <property type="match status" value="1"/>
</dbReference>
<dbReference type="GO" id="GO:0009279">
    <property type="term" value="C:cell outer membrane"/>
    <property type="evidence" value="ECO:0007669"/>
    <property type="project" value="UniProtKB-SubCell"/>
</dbReference>
<keyword evidence="7" id="KW-0998">Cell outer membrane</keyword>
<dbReference type="AlphaFoldDB" id="A0A2S6HD69"/>
<comment type="caution">
    <text evidence="9">The sequence shown here is derived from an EMBL/GenBank/DDBJ whole genome shotgun (WGS) entry which is preliminary data.</text>
</comment>
<name>A0A2S6HD69_9GAMM</name>
<evidence type="ECO:0000256" key="2">
    <source>
        <dbReference type="ARBA" id="ARBA00007613"/>
    </source>
</evidence>
<evidence type="ECO:0000256" key="4">
    <source>
        <dbReference type="ARBA" id="ARBA00022452"/>
    </source>
</evidence>
<evidence type="ECO:0000256" key="8">
    <source>
        <dbReference type="SAM" id="SignalP"/>
    </source>
</evidence>
<dbReference type="Proteomes" id="UP000240010">
    <property type="component" value="Unassembled WGS sequence"/>
</dbReference>
<dbReference type="GO" id="GO:0015562">
    <property type="term" value="F:efflux transmembrane transporter activity"/>
    <property type="evidence" value="ECO:0007669"/>
    <property type="project" value="InterPro"/>
</dbReference>
<gene>
    <name evidence="9" type="ORF">B0F87_106189</name>
</gene>
<feature type="signal peptide" evidence="8">
    <location>
        <begin position="1"/>
        <end position="22"/>
    </location>
</feature>
<evidence type="ECO:0000313" key="10">
    <source>
        <dbReference type="Proteomes" id="UP000240010"/>
    </source>
</evidence>
<keyword evidence="8" id="KW-0732">Signal</keyword>
<dbReference type="GO" id="GO:1990281">
    <property type="term" value="C:efflux pump complex"/>
    <property type="evidence" value="ECO:0007669"/>
    <property type="project" value="TreeGrafter"/>
</dbReference>
<evidence type="ECO:0000256" key="1">
    <source>
        <dbReference type="ARBA" id="ARBA00004442"/>
    </source>
</evidence>
<dbReference type="InterPro" id="IPR003423">
    <property type="entry name" value="OMP_efflux"/>
</dbReference>
<dbReference type="InterPro" id="IPR010130">
    <property type="entry name" value="T1SS_OMP_TolC"/>
</dbReference>
<keyword evidence="5" id="KW-0812">Transmembrane</keyword>
<protein>
    <submittedName>
        <fullName evidence="9">Outer membrane protein</fullName>
    </submittedName>
</protein>
<dbReference type="PANTHER" id="PTHR30026:SF20">
    <property type="entry name" value="OUTER MEMBRANE PROTEIN TOLC"/>
    <property type="match status" value="1"/>
</dbReference>